<evidence type="ECO:0000313" key="9">
    <source>
        <dbReference type="EMBL" id="POO02772.1"/>
    </source>
</evidence>
<keyword evidence="6 8" id="KW-0732">Signal</keyword>
<evidence type="ECO:0000256" key="7">
    <source>
        <dbReference type="ARBA" id="ARBA00023278"/>
    </source>
</evidence>
<dbReference type="Proteomes" id="UP000237000">
    <property type="component" value="Unassembled WGS sequence"/>
</dbReference>
<dbReference type="GO" id="GO:2000280">
    <property type="term" value="P:regulation of root development"/>
    <property type="evidence" value="ECO:0007669"/>
    <property type="project" value="TreeGrafter"/>
</dbReference>
<dbReference type="PANTHER" id="PTHR33348">
    <property type="entry name" value="PRECURSOR OF CEP5"/>
    <property type="match status" value="1"/>
</dbReference>
<dbReference type="InterPro" id="IPR033250">
    <property type="entry name" value="CEP"/>
</dbReference>
<accession>A0A2P5FY93</accession>
<evidence type="ECO:0000256" key="4">
    <source>
        <dbReference type="ARBA" id="ARBA00022525"/>
    </source>
</evidence>
<dbReference type="GO" id="GO:1902025">
    <property type="term" value="P:nitrate import"/>
    <property type="evidence" value="ECO:0007669"/>
    <property type="project" value="TreeGrafter"/>
</dbReference>
<reference evidence="10" key="1">
    <citation type="submission" date="2016-06" db="EMBL/GenBank/DDBJ databases">
        <title>Parallel loss of symbiosis genes in relatives of nitrogen-fixing non-legume Parasponia.</title>
        <authorList>
            <person name="Van Velzen R."/>
            <person name="Holmer R."/>
            <person name="Bu F."/>
            <person name="Rutten L."/>
            <person name="Van Zeijl A."/>
            <person name="Liu W."/>
            <person name="Santuari L."/>
            <person name="Cao Q."/>
            <person name="Sharma T."/>
            <person name="Shen D."/>
            <person name="Roswanjaya Y."/>
            <person name="Wardhani T."/>
            <person name="Kalhor M.S."/>
            <person name="Jansen J."/>
            <person name="Van den Hoogen J."/>
            <person name="Gungor B."/>
            <person name="Hartog M."/>
            <person name="Hontelez J."/>
            <person name="Verver J."/>
            <person name="Yang W.-C."/>
            <person name="Schijlen E."/>
            <person name="Repin R."/>
            <person name="Schilthuizen M."/>
            <person name="Schranz E."/>
            <person name="Heidstra R."/>
            <person name="Miyata K."/>
            <person name="Fedorova E."/>
            <person name="Kohlen W."/>
            <person name="Bisseling T."/>
            <person name="Smit S."/>
            <person name="Geurts R."/>
        </authorList>
    </citation>
    <scope>NUCLEOTIDE SEQUENCE [LARGE SCALE GENOMIC DNA]</scope>
    <source>
        <strain evidence="10">cv. RG33-2</strain>
    </source>
</reference>
<dbReference type="InParanoid" id="A0A2P5FY93"/>
<keyword evidence="3" id="KW-0052">Apoplast</keyword>
<organism evidence="9 10">
    <name type="scientific">Trema orientale</name>
    <name type="common">Charcoal tree</name>
    <name type="synonym">Celtis orientalis</name>
    <dbReference type="NCBI Taxonomy" id="63057"/>
    <lineage>
        <taxon>Eukaryota</taxon>
        <taxon>Viridiplantae</taxon>
        <taxon>Streptophyta</taxon>
        <taxon>Embryophyta</taxon>
        <taxon>Tracheophyta</taxon>
        <taxon>Spermatophyta</taxon>
        <taxon>Magnoliopsida</taxon>
        <taxon>eudicotyledons</taxon>
        <taxon>Gunneridae</taxon>
        <taxon>Pentapetalae</taxon>
        <taxon>rosids</taxon>
        <taxon>fabids</taxon>
        <taxon>Rosales</taxon>
        <taxon>Cannabaceae</taxon>
        <taxon>Trema</taxon>
    </lineage>
</organism>
<dbReference type="AlphaFoldDB" id="A0A2P5FY93"/>
<keyword evidence="9" id="KW-0472">Membrane</keyword>
<keyword evidence="4" id="KW-0964">Secreted</keyword>
<keyword evidence="9" id="KW-0812">Transmembrane</keyword>
<comment type="similarity">
    <text evidence="2">Belongs to the C-terminally encoded plant signaling peptide (CEP) family.</text>
</comment>
<comment type="caution">
    <text evidence="9">The sequence shown here is derived from an EMBL/GenBank/DDBJ whole genome shotgun (WGS) entry which is preliminary data.</text>
</comment>
<feature type="signal peptide" evidence="8">
    <location>
        <begin position="1"/>
        <end position="25"/>
    </location>
</feature>
<sequence>MVKSSHIVLFFLVLILSHELVSIEARNLMRRELKFMSPENTKTKARVLPEIEVPSPRHVVHFAIKDEVTAFRPTTPGHSPGVGHSIHD</sequence>
<keyword evidence="10" id="KW-1185">Reference proteome</keyword>
<evidence type="ECO:0000256" key="3">
    <source>
        <dbReference type="ARBA" id="ARBA00022523"/>
    </source>
</evidence>
<dbReference type="PANTHER" id="PTHR33348:SF3">
    <property type="entry name" value="PRECURSOR OF CEP1"/>
    <property type="match status" value="1"/>
</dbReference>
<dbReference type="GO" id="GO:0006995">
    <property type="term" value="P:cellular response to nitrogen starvation"/>
    <property type="evidence" value="ECO:0007669"/>
    <property type="project" value="UniProtKB-ARBA"/>
</dbReference>
<evidence type="ECO:0000256" key="5">
    <source>
        <dbReference type="ARBA" id="ARBA00022702"/>
    </source>
</evidence>
<dbReference type="GO" id="GO:0048046">
    <property type="term" value="C:apoplast"/>
    <property type="evidence" value="ECO:0007669"/>
    <property type="project" value="UniProtKB-SubCell"/>
</dbReference>
<evidence type="ECO:0000256" key="8">
    <source>
        <dbReference type="SAM" id="SignalP"/>
    </source>
</evidence>
<evidence type="ECO:0000256" key="6">
    <source>
        <dbReference type="ARBA" id="ARBA00022729"/>
    </source>
</evidence>
<evidence type="ECO:0000256" key="2">
    <source>
        <dbReference type="ARBA" id="ARBA00008963"/>
    </source>
</evidence>
<dbReference type="GO" id="GO:0048364">
    <property type="term" value="P:root development"/>
    <property type="evidence" value="ECO:0007669"/>
    <property type="project" value="InterPro"/>
</dbReference>
<dbReference type="GO" id="GO:1901371">
    <property type="term" value="P:regulation of leaf morphogenesis"/>
    <property type="evidence" value="ECO:0007669"/>
    <property type="project" value="TreeGrafter"/>
</dbReference>
<dbReference type="OrthoDB" id="1097392at2759"/>
<dbReference type="GO" id="GO:0005179">
    <property type="term" value="F:hormone activity"/>
    <property type="evidence" value="ECO:0007669"/>
    <property type="project" value="UniProtKB-KW"/>
</dbReference>
<name>A0A2P5FY93_TREOI</name>
<keyword evidence="7" id="KW-0379">Hydroxylation</keyword>
<dbReference type="EMBL" id="JXTC01000004">
    <property type="protein sequence ID" value="POO02772.1"/>
    <property type="molecule type" value="Genomic_DNA"/>
</dbReference>
<proteinExistence type="inferred from homology"/>
<comment type="subcellular location">
    <subcellularLocation>
        <location evidence="1">Secreted</location>
        <location evidence="1">Extracellular space</location>
        <location evidence="1">Apoplast</location>
    </subcellularLocation>
</comment>
<feature type="chain" id="PRO_5015116196" evidence="8">
    <location>
        <begin position="26"/>
        <end position="88"/>
    </location>
</feature>
<keyword evidence="5" id="KW-0372">Hormone</keyword>
<protein>
    <submittedName>
        <fullName evidence="9">Transmembrane protein</fullName>
    </submittedName>
</protein>
<evidence type="ECO:0000313" key="10">
    <source>
        <dbReference type="Proteomes" id="UP000237000"/>
    </source>
</evidence>
<evidence type="ECO:0000256" key="1">
    <source>
        <dbReference type="ARBA" id="ARBA00004271"/>
    </source>
</evidence>
<gene>
    <name evidence="9" type="ORF">TorRG33x02_017580</name>
</gene>